<dbReference type="VEuPathDB" id="PlasmoDB:C922_02931"/>
<feature type="transmembrane region" description="Helical" evidence="2">
    <location>
        <begin position="146"/>
        <end position="168"/>
    </location>
</feature>
<keyword evidence="2" id="KW-0472">Membrane</keyword>
<keyword evidence="4" id="KW-1185">Reference proteome</keyword>
<dbReference type="EMBL" id="KI965470">
    <property type="protein sequence ID" value="EUD66610.1"/>
    <property type="molecule type" value="Genomic_DNA"/>
</dbReference>
<gene>
    <name evidence="3" type="ORF">C922_02931</name>
</gene>
<reference evidence="3 4" key="1">
    <citation type="submission" date="2013-02" db="EMBL/GenBank/DDBJ databases">
        <title>The Genome Sequence of Plasmodium inui San Antonio 1.</title>
        <authorList>
            <consortium name="The Broad Institute Genome Sequencing Platform"/>
            <consortium name="The Broad Institute Genome Sequencing Center for Infectious Disease"/>
            <person name="Neafsey D."/>
            <person name="Cheeseman I."/>
            <person name="Volkman S."/>
            <person name="Adams J."/>
            <person name="Walker B."/>
            <person name="Young S.K."/>
            <person name="Zeng Q."/>
            <person name="Gargeya S."/>
            <person name="Fitzgerald M."/>
            <person name="Haas B."/>
            <person name="Abouelleil A."/>
            <person name="Alvarado L."/>
            <person name="Arachchi H.M."/>
            <person name="Berlin A.M."/>
            <person name="Chapman S.B."/>
            <person name="Dewar J."/>
            <person name="Goldberg J."/>
            <person name="Griggs A."/>
            <person name="Gujja S."/>
            <person name="Hansen M."/>
            <person name="Howarth C."/>
            <person name="Imamovic A."/>
            <person name="Larimer J."/>
            <person name="McCowan C."/>
            <person name="Murphy C."/>
            <person name="Neiman D."/>
            <person name="Pearson M."/>
            <person name="Priest M."/>
            <person name="Roberts A."/>
            <person name="Saif S."/>
            <person name="Shea T."/>
            <person name="Sisk P."/>
            <person name="Sykes S."/>
            <person name="Wortman J."/>
            <person name="Nusbaum C."/>
            <person name="Birren B."/>
        </authorList>
    </citation>
    <scope>NUCLEOTIDE SEQUENCE [LARGE SCALE GENOMIC DNA]</scope>
    <source>
        <strain evidence="3 4">San Antonio 1</strain>
    </source>
</reference>
<keyword evidence="2" id="KW-1133">Transmembrane helix</keyword>
<feature type="transmembrane region" description="Helical" evidence="2">
    <location>
        <begin position="59"/>
        <end position="83"/>
    </location>
</feature>
<dbReference type="OrthoDB" id="384318at2759"/>
<organism evidence="3 4">
    <name type="scientific">Plasmodium inui San Antonio 1</name>
    <dbReference type="NCBI Taxonomy" id="1237626"/>
    <lineage>
        <taxon>Eukaryota</taxon>
        <taxon>Sar</taxon>
        <taxon>Alveolata</taxon>
        <taxon>Apicomplexa</taxon>
        <taxon>Aconoidasida</taxon>
        <taxon>Haemosporida</taxon>
        <taxon>Plasmodiidae</taxon>
        <taxon>Plasmodium</taxon>
        <taxon>Plasmodium (Plasmodium)</taxon>
    </lineage>
</organism>
<dbReference type="AlphaFoldDB" id="W7A4H8"/>
<feature type="compositionally biased region" description="Polar residues" evidence="1">
    <location>
        <begin position="487"/>
        <end position="504"/>
    </location>
</feature>
<dbReference type="RefSeq" id="XP_008816751.1">
    <property type="nucleotide sequence ID" value="XM_008818529.1"/>
</dbReference>
<evidence type="ECO:0000313" key="4">
    <source>
        <dbReference type="Proteomes" id="UP000030640"/>
    </source>
</evidence>
<protein>
    <submittedName>
        <fullName evidence="3">Uncharacterized protein</fullName>
    </submittedName>
</protein>
<evidence type="ECO:0000256" key="2">
    <source>
        <dbReference type="SAM" id="Phobius"/>
    </source>
</evidence>
<proteinExistence type="predicted"/>
<accession>W7A4H8</accession>
<keyword evidence="2" id="KW-0812">Transmembrane</keyword>
<feature type="transmembrane region" description="Helical" evidence="2">
    <location>
        <begin position="103"/>
        <end position="125"/>
    </location>
</feature>
<dbReference type="Proteomes" id="UP000030640">
    <property type="component" value="Unassembled WGS sequence"/>
</dbReference>
<name>W7A4H8_9APIC</name>
<evidence type="ECO:0000256" key="1">
    <source>
        <dbReference type="SAM" id="MobiDB-lite"/>
    </source>
</evidence>
<sequence length="504" mass="56503">MSLTHHDSKLYEQSLKITKKIKEKISNRKGPKEDSKEVKVKVKVKGVPYKYLERNYKTICLSVGFCINTFLYFTFCFLLNKLIESVVFAALSRVSQYDYANSLVAGSVKATIILFLWFEYCSGGYDGDPFFHFFKSRLNLIGRGEAKVIFVSNIVGTLLYLGVMKLFVGEDPPSPISSTILERIQNGKVTKSRSILTSFVYPQIPSVVKNALVQLIILTCPHVSSANKYYNKTFLTNMDLYSSIVMDTYLNEMICSFLNYVLLHIYLFTKDNLPHPLEINLLLTQIVLLFSTRCSNVVSGPFMSLSWILNESVSRKYHFFFSLFLIIFHYLGYKLASHFLGPPNLSLADAATYYTNVKHEMLQNNVNNATGRVNIALVPNDSVALSDVVDSYLGRFFQRCFQSYGAVLTPRCTSLEGAVPCKQNGARGSSRNNDICNNGISNNGNNSCNRSNPRVVTPITALTGEYPIECHVGAAPHTGDIRMGKGRNNSSRGETNQENNVATE</sequence>
<evidence type="ECO:0000313" key="3">
    <source>
        <dbReference type="EMBL" id="EUD66610.1"/>
    </source>
</evidence>
<feature type="transmembrane region" description="Helical" evidence="2">
    <location>
        <begin position="317"/>
        <end position="336"/>
    </location>
</feature>
<dbReference type="GeneID" id="20038205"/>
<feature type="region of interest" description="Disordered" evidence="1">
    <location>
        <begin position="477"/>
        <end position="504"/>
    </location>
</feature>